<keyword evidence="7" id="KW-1185">Reference proteome</keyword>
<evidence type="ECO:0000256" key="3">
    <source>
        <dbReference type="ARBA" id="ARBA00022573"/>
    </source>
</evidence>
<protein>
    <submittedName>
        <fullName evidence="6">Precorrin-8X methylmutase</fullName>
        <ecNumber evidence="6">5.4.99.61</ecNumber>
    </submittedName>
</protein>
<keyword evidence="3" id="KW-0169">Cobalamin biosynthesis</keyword>
<feature type="domain" description="Cobalamin biosynthesis precorrin-8X methylmutase CobH/CbiC" evidence="5">
    <location>
        <begin position="6"/>
        <end position="197"/>
    </location>
</feature>
<evidence type="ECO:0000256" key="2">
    <source>
        <dbReference type="ARBA" id="ARBA00009774"/>
    </source>
</evidence>
<keyword evidence="4 6" id="KW-0413">Isomerase</keyword>
<reference evidence="6 7" key="1">
    <citation type="submission" date="2016-10" db="EMBL/GenBank/DDBJ databases">
        <title>Description of Gloeomargarita lithophora gen. nov., sp. nov., a thylakoid-bearing basal-branching cyanobacterium with intracellular carbonates, and proposal for Gloeomargaritales ord. nov.</title>
        <authorList>
            <person name="Moreira D."/>
            <person name="Tavera R."/>
            <person name="Benzerara K."/>
            <person name="Skouri-Panet F."/>
            <person name="Couradeau E."/>
            <person name="Gerard E."/>
            <person name="Loussert C."/>
            <person name="Novelo E."/>
            <person name="Zivanovic Y."/>
            <person name="Lopez-Garcia P."/>
        </authorList>
    </citation>
    <scope>NUCLEOTIDE SEQUENCE [LARGE SCALE GENOMIC DNA]</scope>
    <source>
        <strain evidence="6 7">D10</strain>
    </source>
</reference>
<dbReference type="Gene3D" id="3.40.50.10230">
    <property type="entry name" value="Cobalamin biosynthesis CobH/CbiC, precorrin-8X methylmutase"/>
    <property type="match status" value="1"/>
</dbReference>
<dbReference type="EMBL" id="CP017675">
    <property type="protein sequence ID" value="APB34352.1"/>
    <property type="molecule type" value="Genomic_DNA"/>
</dbReference>
<dbReference type="Proteomes" id="UP000180235">
    <property type="component" value="Chromosome"/>
</dbReference>
<dbReference type="PANTHER" id="PTHR43588">
    <property type="entry name" value="COBALT-PRECORRIN-8 METHYLMUTASE"/>
    <property type="match status" value="1"/>
</dbReference>
<dbReference type="OrthoDB" id="9780708at2"/>
<comment type="pathway">
    <text evidence="1">Cofactor biosynthesis; adenosylcobalamin biosynthesis.</text>
</comment>
<dbReference type="GO" id="GO:0016993">
    <property type="term" value="F:precorrin-8X methylmutase activity"/>
    <property type="evidence" value="ECO:0007669"/>
    <property type="project" value="UniProtKB-EC"/>
</dbReference>
<dbReference type="SUPFAM" id="SSF63965">
    <property type="entry name" value="Precorrin-8X methylmutase CbiC/CobH"/>
    <property type="match status" value="1"/>
</dbReference>
<dbReference type="InterPro" id="IPR036588">
    <property type="entry name" value="CobH/CbiC_sf"/>
</dbReference>
<sequence>MDLDPITAASFAIIDREIGSHPWGWTEAEYSIIRRVIHATADFEFKYLLRFSPGAIWAGIRALRNQVPLVTDVGLVAQGVKNHLALRLPNALVNALDLAPLERGVETRSALGMAQALGQYPGAMVVIGNAPTALAKLCELYPTLPNPPALVIAAPVGFVNVLEAKAQLAEVPIPQIAVQGRKGGSPAAAAITNALIDLATLEPPHQVTGSAD</sequence>
<evidence type="ECO:0000256" key="4">
    <source>
        <dbReference type="ARBA" id="ARBA00023235"/>
    </source>
</evidence>
<dbReference type="AlphaFoldDB" id="A0A1J0AEL2"/>
<dbReference type="Pfam" id="PF02570">
    <property type="entry name" value="CbiC"/>
    <property type="match status" value="1"/>
</dbReference>
<evidence type="ECO:0000256" key="1">
    <source>
        <dbReference type="ARBA" id="ARBA00004953"/>
    </source>
</evidence>
<evidence type="ECO:0000313" key="6">
    <source>
        <dbReference type="EMBL" id="APB34352.1"/>
    </source>
</evidence>
<dbReference type="GO" id="GO:0009236">
    <property type="term" value="P:cobalamin biosynthetic process"/>
    <property type="evidence" value="ECO:0007669"/>
    <property type="project" value="UniProtKB-UniPathway"/>
</dbReference>
<organism evidence="6 7">
    <name type="scientific">Gloeomargarita lithophora Alchichica-D10</name>
    <dbReference type="NCBI Taxonomy" id="1188229"/>
    <lineage>
        <taxon>Bacteria</taxon>
        <taxon>Bacillati</taxon>
        <taxon>Cyanobacteriota</taxon>
        <taxon>Cyanophyceae</taxon>
        <taxon>Gloeomargaritales</taxon>
        <taxon>Gloeomargaritaceae</taxon>
        <taxon>Gloeomargarita</taxon>
    </lineage>
</organism>
<comment type="similarity">
    <text evidence="2">Belongs to the CobH/CbiC family.</text>
</comment>
<evidence type="ECO:0000313" key="7">
    <source>
        <dbReference type="Proteomes" id="UP000180235"/>
    </source>
</evidence>
<dbReference type="EC" id="5.4.99.61" evidence="6"/>
<dbReference type="KEGG" id="glt:GlitD10_2026"/>
<name>A0A1J0AEL2_9CYAN</name>
<gene>
    <name evidence="6" type="primary">cbiC</name>
    <name evidence="6" type="ORF">GlitD10_2026</name>
</gene>
<dbReference type="UniPathway" id="UPA00148"/>
<dbReference type="PANTHER" id="PTHR43588:SF1">
    <property type="entry name" value="COBALT-PRECORRIN-8 METHYLMUTASE"/>
    <property type="match status" value="1"/>
</dbReference>
<evidence type="ECO:0000259" key="5">
    <source>
        <dbReference type="Pfam" id="PF02570"/>
    </source>
</evidence>
<accession>A0A1J0AEL2</accession>
<dbReference type="InterPro" id="IPR003722">
    <property type="entry name" value="Cbl_synth_CobH/CbiC"/>
</dbReference>
<dbReference type="STRING" id="1188229.GlitD10_2026"/>
<dbReference type="RefSeq" id="WP_071454803.1">
    <property type="nucleotide sequence ID" value="NZ_CP017675.1"/>
</dbReference>
<proteinExistence type="inferred from homology"/>